<keyword evidence="2" id="KW-0963">Cytoplasm</keyword>
<evidence type="ECO:0000256" key="5">
    <source>
        <dbReference type="SAM" id="MobiDB-lite"/>
    </source>
</evidence>
<evidence type="ECO:0000313" key="8">
    <source>
        <dbReference type="Proteomes" id="UP001164746"/>
    </source>
</evidence>
<feature type="compositionally biased region" description="Polar residues" evidence="5">
    <location>
        <begin position="1"/>
        <end position="11"/>
    </location>
</feature>
<proteinExistence type="inferred from homology"/>
<feature type="region of interest" description="Disordered" evidence="5">
    <location>
        <begin position="231"/>
        <end position="310"/>
    </location>
</feature>
<dbReference type="InterPro" id="IPR033590">
    <property type="entry name" value="PPP1R35"/>
</dbReference>
<evidence type="ECO:0000259" key="6">
    <source>
        <dbReference type="Pfam" id="PF15503"/>
    </source>
</evidence>
<gene>
    <name evidence="7" type="ORF">MAR_005495</name>
</gene>
<evidence type="ECO:0000256" key="2">
    <source>
        <dbReference type="ARBA" id="ARBA00022490"/>
    </source>
</evidence>
<comment type="subcellular location">
    <subcellularLocation>
        <location evidence="1">Cytoplasm</location>
        <location evidence="1">Cytoskeleton</location>
        <location evidence="1">Microtubule organizing center</location>
        <location evidence="1">Centrosome</location>
        <location evidence="1">Centriole</location>
    </subcellularLocation>
</comment>
<sequence>MATHFICQSTEPLPHTYPTGRQGKSHGAVSQYEVFNCGQKPHTQFPAPGWDFSQTSEEDSLPLVQPPPQPQTSGFYYQDPDLCVTPVKPKVALGKSLPNAQPNKIPDPDLTLTPERFDASKSRVGSSVGDKNDEVCKGKKQKVRFDLDESGTEFEVGSSILSKSTPSKPYRPEMYNDDDDDCDIIESDKINVDGQTTTNEQSGPSRTVKYMVGKSNGQSLYMPIKDNVCENPSSKNDDQRFNKQKVQSANNIPSGNITDISKGSSSVTKAVKVVREKSSNTQQQSIASAVERKGDPIASCRIPEQNGKPRKAKVVRAAQHRPADSEYTFPFNQADKLRESQVDIETALQKQLTLSEDVKTQINEKAASHVNTEGAAFTGLVSLDIPADEISRQQKPVRAKQMKTLKPKSNGNKEPDLMEFFSADRQKESVTFSLQGLPTSTEKLSTASHWRAFDLYRHNRAWNSNRQGK</sequence>
<dbReference type="PANTHER" id="PTHR28625">
    <property type="entry name" value="PROTEIN PHOSPHATASE 1 REGULATORY SUBUNIT 35"/>
    <property type="match status" value="1"/>
</dbReference>
<dbReference type="InterPro" id="IPR029135">
    <property type="entry name" value="PPP1R35_C"/>
</dbReference>
<reference evidence="7" key="1">
    <citation type="submission" date="2022-11" db="EMBL/GenBank/DDBJ databases">
        <title>Centuries of genome instability and evolution in soft-shell clam transmissible cancer (bioRxiv).</title>
        <authorList>
            <person name="Hart S.F.M."/>
            <person name="Yonemitsu M.A."/>
            <person name="Giersch R.M."/>
            <person name="Beal B.F."/>
            <person name="Arriagada G."/>
            <person name="Davis B.W."/>
            <person name="Ostrander E.A."/>
            <person name="Goff S.P."/>
            <person name="Metzger M.J."/>
        </authorList>
    </citation>
    <scope>NUCLEOTIDE SEQUENCE</scope>
    <source>
        <strain evidence="7">MELC-2E11</strain>
        <tissue evidence="7">Siphon/mantle</tissue>
    </source>
</reference>
<keyword evidence="3" id="KW-0206">Cytoskeleton</keyword>
<protein>
    <recommendedName>
        <fullName evidence="6">Protein phosphatase 1 regulatory subunit 35 C-terminal domain-containing protein</fullName>
    </recommendedName>
</protein>
<comment type="similarity">
    <text evidence="4">Belongs to the PPP1R35 family.</text>
</comment>
<keyword evidence="8" id="KW-1185">Reference proteome</keyword>
<dbReference type="Pfam" id="PF15503">
    <property type="entry name" value="PPP1R35_C"/>
    <property type="match status" value="1"/>
</dbReference>
<evidence type="ECO:0000313" key="7">
    <source>
        <dbReference type="EMBL" id="WAR15390.1"/>
    </source>
</evidence>
<dbReference type="Proteomes" id="UP001164746">
    <property type="component" value="Chromosome 9"/>
</dbReference>
<evidence type="ECO:0000256" key="4">
    <source>
        <dbReference type="ARBA" id="ARBA00029452"/>
    </source>
</evidence>
<organism evidence="7 8">
    <name type="scientific">Mya arenaria</name>
    <name type="common">Soft-shell clam</name>
    <dbReference type="NCBI Taxonomy" id="6604"/>
    <lineage>
        <taxon>Eukaryota</taxon>
        <taxon>Metazoa</taxon>
        <taxon>Spiralia</taxon>
        <taxon>Lophotrochozoa</taxon>
        <taxon>Mollusca</taxon>
        <taxon>Bivalvia</taxon>
        <taxon>Autobranchia</taxon>
        <taxon>Heteroconchia</taxon>
        <taxon>Euheterodonta</taxon>
        <taxon>Imparidentia</taxon>
        <taxon>Neoheterodontei</taxon>
        <taxon>Myida</taxon>
        <taxon>Myoidea</taxon>
        <taxon>Myidae</taxon>
        <taxon>Mya</taxon>
    </lineage>
</organism>
<evidence type="ECO:0000256" key="3">
    <source>
        <dbReference type="ARBA" id="ARBA00023212"/>
    </source>
</evidence>
<evidence type="ECO:0000256" key="1">
    <source>
        <dbReference type="ARBA" id="ARBA00004114"/>
    </source>
</evidence>
<feature type="domain" description="Protein phosphatase 1 regulatory subunit 35 C-terminal" evidence="6">
    <location>
        <begin position="335"/>
        <end position="458"/>
    </location>
</feature>
<feature type="region of interest" description="Disordered" evidence="5">
    <location>
        <begin position="45"/>
        <end position="73"/>
    </location>
</feature>
<feature type="region of interest" description="Disordered" evidence="5">
    <location>
        <begin position="94"/>
        <end position="114"/>
    </location>
</feature>
<name>A0ABY7EZR2_MYAAR</name>
<feature type="compositionally biased region" description="Polar residues" evidence="5">
    <location>
        <begin position="244"/>
        <end position="268"/>
    </location>
</feature>
<dbReference type="EMBL" id="CP111020">
    <property type="protein sequence ID" value="WAR15390.1"/>
    <property type="molecule type" value="Genomic_DNA"/>
</dbReference>
<accession>A0ABY7EZR2</accession>
<feature type="region of interest" description="Disordered" evidence="5">
    <location>
        <begin position="1"/>
        <end position="25"/>
    </location>
</feature>
<dbReference type="PANTHER" id="PTHR28625:SF1">
    <property type="entry name" value="PROTEIN PHOSPHATASE 1 REGULATORY SUBUNIT 35"/>
    <property type="match status" value="1"/>
</dbReference>